<dbReference type="EMBL" id="CP016094">
    <property type="protein sequence ID" value="AOS44308.1"/>
    <property type="molecule type" value="Genomic_DNA"/>
</dbReference>
<reference evidence="8 9" key="1">
    <citation type="submission" date="2016-06" db="EMBL/GenBank/DDBJ databases">
        <title>Three novel species with peptidoglycan cell walls form the new genus Lacunisphaera gen. nov. in the family Opitutaceae of the verrucomicrobial subdivision 4.</title>
        <authorList>
            <person name="Rast P."/>
            <person name="Gloeckner I."/>
            <person name="Jogler M."/>
            <person name="Boedeker C."/>
            <person name="Jeske O."/>
            <person name="Wiegand S."/>
            <person name="Reinhardt R."/>
            <person name="Schumann P."/>
            <person name="Rohde M."/>
            <person name="Spring S."/>
            <person name="Gloeckner F.O."/>
            <person name="Jogler C."/>
        </authorList>
    </citation>
    <scope>NUCLEOTIDE SEQUENCE [LARGE SCALE GENOMIC DNA]</scope>
    <source>
        <strain evidence="8 9">IG16b</strain>
    </source>
</reference>
<proteinExistence type="inferred from homology"/>
<dbReference type="Proteomes" id="UP000095228">
    <property type="component" value="Chromosome"/>
</dbReference>
<feature type="transmembrane region" description="Helical" evidence="7">
    <location>
        <begin position="415"/>
        <end position="438"/>
    </location>
</feature>
<organism evidence="8 9">
    <name type="scientific">Lacunisphaera limnophila</name>
    <dbReference type="NCBI Taxonomy" id="1838286"/>
    <lineage>
        <taxon>Bacteria</taxon>
        <taxon>Pseudomonadati</taxon>
        <taxon>Verrucomicrobiota</taxon>
        <taxon>Opitutia</taxon>
        <taxon>Opitutales</taxon>
        <taxon>Opitutaceae</taxon>
        <taxon>Lacunisphaera</taxon>
    </lineage>
</organism>
<evidence type="ECO:0000256" key="5">
    <source>
        <dbReference type="ARBA" id="ARBA00022989"/>
    </source>
</evidence>
<feature type="transmembrane region" description="Helical" evidence="7">
    <location>
        <begin position="91"/>
        <end position="108"/>
    </location>
</feature>
<dbReference type="PANTHER" id="PTHR42810">
    <property type="entry name" value="PURINE PERMEASE C1399.01C-RELATED"/>
    <property type="match status" value="1"/>
</dbReference>
<feature type="transmembrane region" description="Helical" evidence="7">
    <location>
        <begin position="331"/>
        <end position="353"/>
    </location>
</feature>
<gene>
    <name evidence="8" type="primary">xanP</name>
    <name evidence="8" type="ORF">Verru16b_01369</name>
</gene>
<evidence type="ECO:0000256" key="6">
    <source>
        <dbReference type="ARBA" id="ARBA00023136"/>
    </source>
</evidence>
<dbReference type="GO" id="GO:0005886">
    <property type="term" value="C:plasma membrane"/>
    <property type="evidence" value="ECO:0007669"/>
    <property type="project" value="TreeGrafter"/>
</dbReference>
<comment type="subcellular location">
    <subcellularLocation>
        <location evidence="1">Membrane</location>
        <topology evidence="1">Multi-pass membrane protein</topology>
    </subcellularLocation>
</comment>
<dbReference type="Pfam" id="PF00860">
    <property type="entry name" value="Xan_ur_permease"/>
    <property type="match status" value="1"/>
</dbReference>
<feature type="transmembrane region" description="Helical" evidence="7">
    <location>
        <begin position="176"/>
        <end position="193"/>
    </location>
</feature>
<dbReference type="GO" id="GO:0042907">
    <property type="term" value="F:xanthine transmembrane transporter activity"/>
    <property type="evidence" value="ECO:0007669"/>
    <property type="project" value="TreeGrafter"/>
</dbReference>
<evidence type="ECO:0000256" key="3">
    <source>
        <dbReference type="ARBA" id="ARBA00022448"/>
    </source>
</evidence>
<evidence type="ECO:0000256" key="1">
    <source>
        <dbReference type="ARBA" id="ARBA00004141"/>
    </source>
</evidence>
<dbReference type="PANTHER" id="PTHR42810:SF2">
    <property type="entry name" value="PURINE PERMEASE C1399.01C-RELATED"/>
    <property type="match status" value="1"/>
</dbReference>
<dbReference type="AlphaFoldDB" id="A0A1D8ATT4"/>
<feature type="transmembrane region" description="Helical" evidence="7">
    <location>
        <begin position="389"/>
        <end position="409"/>
    </location>
</feature>
<dbReference type="InterPro" id="IPR006042">
    <property type="entry name" value="Xan_ur_permease"/>
</dbReference>
<keyword evidence="3" id="KW-0813">Transport</keyword>
<feature type="transmembrane region" description="Helical" evidence="7">
    <location>
        <begin position="142"/>
        <end position="164"/>
    </location>
</feature>
<dbReference type="PROSITE" id="PS01116">
    <property type="entry name" value="XANTH_URACIL_PERMASE"/>
    <property type="match status" value="1"/>
</dbReference>
<dbReference type="NCBIfam" id="NF037981">
    <property type="entry name" value="NCS2_1"/>
    <property type="match status" value="1"/>
</dbReference>
<feature type="transmembrane region" description="Helical" evidence="7">
    <location>
        <begin position="62"/>
        <end position="79"/>
    </location>
</feature>
<dbReference type="PATRIC" id="fig|1838286.3.peg.1379"/>
<protein>
    <submittedName>
        <fullName evidence="8">Xanthine permease XanP</fullName>
    </submittedName>
</protein>
<keyword evidence="5 7" id="KW-1133">Transmembrane helix</keyword>
<evidence type="ECO:0000256" key="4">
    <source>
        <dbReference type="ARBA" id="ARBA00022692"/>
    </source>
</evidence>
<keyword evidence="6 7" id="KW-0472">Membrane</keyword>
<evidence type="ECO:0000313" key="9">
    <source>
        <dbReference type="Proteomes" id="UP000095228"/>
    </source>
</evidence>
<sequence>MDILPPPAAPEKNTTILYGLEDKIPLGPSVLVGVQHVSAMVVGTVTPPLILAGALKFSPADTAYLVSIALLASAFGTWLQCRRRGPVGSGLLSVTGTSFAFLQPLSLAGQAGGLALMLGVSCVTAPLLILLAPFIARLRRVFTPLVSGVVVLLIGASLIPTAFYGLATPVAPDAPPWLGLVVGLVVVAVIVGAQASGRAWARIGGAALGIIAGCAVCGWFGGLRAPEAGSGAWFTLPRFFPHGFAFDWKFVPPFLFITLVSMLEAIGDITATSQLSGLPGKGPDHWKRISGGVLADGITSTVSALFGGFPSATYAQNNGVIQITGVASRRVGYVMAVILALLGLVPAVGRWITVLPPPVLGGLALMMFGLVAVAGVRLLFSAGLGQREGVIVALSLGMGLGLPTQPALLASLPGWLHGLLESGISAGGLTALVLTLAWPGPVSAKD</sequence>
<name>A0A1D8ATT4_9BACT</name>
<feature type="transmembrane region" description="Helical" evidence="7">
    <location>
        <begin position="200"/>
        <end position="221"/>
    </location>
</feature>
<dbReference type="NCBIfam" id="TIGR00801">
    <property type="entry name" value="ncs2"/>
    <property type="match status" value="1"/>
</dbReference>
<dbReference type="InterPro" id="IPR006043">
    <property type="entry name" value="NCS2"/>
</dbReference>
<evidence type="ECO:0000256" key="7">
    <source>
        <dbReference type="SAM" id="Phobius"/>
    </source>
</evidence>
<feature type="transmembrane region" description="Helical" evidence="7">
    <location>
        <begin position="250"/>
        <end position="271"/>
    </location>
</feature>
<evidence type="ECO:0000256" key="2">
    <source>
        <dbReference type="ARBA" id="ARBA00008821"/>
    </source>
</evidence>
<dbReference type="OrthoDB" id="9805749at2"/>
<dbReference type="KEGG" id="obg:Verru16b_01369"/>
<keyword evidence="9" id="KW-1185">Reference proteome</keyword>
<feature type="transmembrane region" description="Helical" evidence="7">
    <location>
        <begin position="114"/>
        <end position="135"/>
    </location>
</feature>
<keyword evidence="4 7" id="KW-0812">Transmembrane</keyword>
<feature type="transmembrane region" description="Helical" evidence="7">
    <location>
        <begin position="359"/>
        <end position="380"/>
    </location>
</feature>
<comment type="similarity">
    <text evidence="2">Belongs to the nucleobase:cation symporter-2 (NCS2) (TC 2.A.40) family.</text>
</comment>
<accession>A0A1D8ATT4</accession>
<dbReference type="STRING" id="1838286.Verru16b_01369"/>
<evidence type="ECO:0000313" key="8">
    <source>
        <dbReference type="EMBL" id="AOS44308.1"/>
    </source>
</evidence>
<dbReference type="RefSeq" id="WP_069961566.1">
    <property type="nucleotide sequence ID" value="NZ_CP016094.1"/>
</dbReference>